<dbReference type="Proteomes" id="UP000603141">
    <property type="component" value="Unassembled WGS sequence"/>
</dbReference>
<evidence type="ECO:0000256" key="1">
    <source>
        <dbReference type="SAM" id="MobiDB-lite"/>
    </source>
</evidence>
<evidence type="ECO:0000313" key="2">
    <source>
        <dbReference type="EMBL" id="MBK1884941.1"/>
    </source>
</evidence>
<feature type="compositionally biased region" description="Basic and acidic residues" evidence="1">
    <location>
        <begin position="29"/>
        <end position="40"/>
    </location>
</feature>
<proteinExistence type="predicted"/>
<organism evidence="2 3">
    <name type="scientific">Luteolibacter pohnpeiensis</name>
    <dbReference type="NCBI Taxonomy" id="454153"/>
    <lineage>
        <taxon>Bacteria</taxon>
        <taxon>Pseudomonadati</taxon>
        <taxon>Verrucomicrobiota</taxon>
        <taxon>Verrucomicrobiia</taxon>
        <taxon>Verrucomicrobiales</taxon>
        <taxon>Verrucomicrobiaceae</taxon>
        <taxon>Luteolibacter</taxon>
    </lineage>
</organism>
<name>A0A934SCD0_9BACT</name>
<dbReference type="EMBL" id="JAENIJ010000239">
    <property type="protein sequence ID" value="MBK1884941.1"/>
    <property type="molecule type" value="Genomic_DNA"/>
</dbReference>
<evidence type="ECO:0000313" key="3">
    <source>
        <dbReference type="Proteomes" id="UP000603141"/>
    </source>
</evidence>
<dbReference type="RefSeq" id="WP_200274571.1">
    <property type="nucleotide sequence ID" value="NZ_JAENIJ010000239.1"/>
</dbReference>
<accession>A0A934SCD0</accession>
<protein>
    <submittedName>
        <fullName evidence="2">Uncharacterized protein</fullName>
    </submittedName>
</protein>
<gene>
    <name evidence="2" type="ORF">JIN85_21210</name>
</gene>
<feature type="region of interest" description="Disordered" evidence="1">
    <location>
        <begin position="29"/>
        <end position="56"/>
    </location>
</feature>
<dbReference type="AlphaFoldDB" id="A0A934SCD0"/>
<comment type="caution">
    <text evidence="2">The sequence shown here is derived from an EMBL/GenBank/DDBJ whole genome shotgun (WGS) entry which is preliminary data.</text>
</comment>
<reference evidence="2" key="1">
    <citation type="submission" date="2021-01" db="EMBL/GenBank/DDBJ databases">
        <title>Modified the classification status of verrucomicrobia.</title>
        <authorList>
            <person name="Feng X."/>
        </authorList>
    </citation>
    <scope>NUCLEOTIDE SEQUENCE</scope>
    <source>
        <strain evidence="2">KCTC 22041</strain>
    </source>
</reference>
<keyword evidence="3" id="KW-1185">Reference proteome</keyword>
<sequence>MGDHLIITHIPSLVATLLNRERAKGSALTKEEVETIRDESPAEVLPPEQRAAVDARRGYDDIDPDRAWEDWQIARVELHSDDD</sequence>